<name>A0A8T2T7F4_CERRI</name>
<dbReference type="PANTHER" id="PTHR12947">
    <property type="entry name" value="AMSH-LIKE PROTEASE"/>
    <property type="match status" value="1"/>
</dbReference>
<dbReference type="InterPro" id="IPR044098">
    <property type="entry name" value="STAMBP/STALP-like_MPN"/>
</dbReference>
<gene>
    <name evidence="11" type="ORF">KP509_14G002000</name>
</gene>
<proteinExistence type="inferred from homology"/>
<dbReference type="InterPro" id="IPR000555">
    <property type="entry name" value="JAMM/MPN+_dom"/>
</dbReference>
<dbReference type="GO" id="GO:0140492">
    <property type="term" value="F:metal-dependent deubiquitinase activity"/>
    <property type="evidence" value="ECO:0007669"/>
    <property type="project" value="InterPro"/>
</dbReference>
<evidence type="ECO:0000256" key="3">
    <source>
        <dbReference type="ARBA" id="ARBA00022670"/>
    </source>
</evidence>
<protein>
    <recommendedName>
        <fullName evidence="10">MPN domain-containing protein</fullName>
    </recommendedName>
</protein>
<evidence type="ECO:0000256" key="7">
    <source>
        <dbReference type="ARBA" id="ARBA00022833"/>
    </source>
</evidence>
<feature type="compositionally biased region" description="Polar residues" evidence="9">
    <location>
        <begin position="301"/>
        <end position="312"/>
    </location>
</feature>
<dbReference type="InterPro" id="IPR037518">
    <property type="entry name" value="MPN"/>
</dbReference>
<dbReference type="OMA" id="NDHTTIN"/>
<dbReference type="GO" id="GO:0070536">
    <property type="term" value="P:protein K63-linked deubiquitination"/>
    <property type="evidence" value="ECO:0007669"/>
    <property type="project" value="InterPro"/>
</dbReference>
<keyword evidence="8" id="KW-0482">Metalloprotease</keyword>
<dbReference type="GO" id="GO:0046872">
    <property type="term" value="F:metal ion binding"/>
    <property type="evidence" value="ECO:0007669"/>
    <property type="project" value="UniProtKB-KW"/>
</dbReference>
<dbReference type="PANTHER" id="PTHR12947:SF13">
    <property type="entry name" value="FI19924P1"/>
    <property type="match status" value="1"/>
</dbReference>
<reference evidence="11" key="1">
    <citation type="submission" date="2021-08" db="EMBL/GenBank/DDBJ databases">
        <title>WGS assembly of Ceratopteris richardii.</title>
        <authorList>
            <person name="Marchant D.B."/>
            <person name="Chen G."/>
            <person name="Jenkins J."/>
            <person name="Shu S."/>
            <person name="Leebens-Mack J."/>
            <person name="Grimwood J."/>
            <person name="Schmutz J."/>
            <person name="Soltis P."/>
            <person name="Soltis D."/>
            <person name="Chen Z.-H."/>
        </authorList>
    </citation>
    <scope>NUCLEOTIDE SEQUENCE</scope>
    <source>
        <strain evidence="11">Whitten #5841</strain>
        <tissue evidence="11">Leaf</tissue>
    </source>
</reference>
<keyword evidence="3" id="KW-0645">Protease</keyword>
<organism evidence="11 12">
    <name type="scientific">Ceratopteris richardii</name>
    <name type="common">Triangle waterfern</name>
    <dbReference type="NCBI Taxonomy" id="49495"/>
    <lineage>
        <taxon>Eukaryota</taxon>
        <taxon>Viridiplantae</taxon>
        <taxon>Streptophyta</taxon>
        <taxon>Embryophyta</taxon>
        <taxon>Tracheophyta</taxon>
        <taxon>Polypodiopsida</taxon>
        <taxon>Polypodiidae</taxon>
        <taxon>Polypodiales</taxon>
        <taxon>Pteridineae</taxon>
        <taxon>Pteridaceae</taxon>
        <taxon>Parkerioideae</taxon>
        <taxon>Ceratopteris</taxon>
    </lineage>
</organism>
<sequence>MRGPSYRRFTIAANTPKLEVDNRFPLKKYYRAADNLLKQAQIYREEKNLIELYVLLLRFSSLVGETIPKHRDFRAYPSKEKAVYTQKFVQILSELEKLKPEVQRQVDLLNKEIENSISSDVIKDEQTYEWPPVSKSLVHSNFGARKLEIEKWKSQGNTTEHIEHLDNFSLKFPPPNKETLSRHSLLGPDGLRPRWKPPVTLARVEYPSYGDPVADLARLDQEWSTTLASETSPDLTQSVTKLEGDACPIGFGNNFDVDVCSQPNLIKQPSPPPVSAPVHDIPVMDELMQLCKPDKSLPDSLKTTDPSPSPLSTLVKDLEASESPKKLHISVKMMDEFMRLARKNTKNNIETCAVLAGSLKNATFSVTALIIPKQQATSNTCQTENEEEIFEWQDKQGLFQLGWIHTHPTQACFMSSVDLHTHYSYQVLLPEAIAIVMSPMDNRRKYGIFRLSDPGGVRTIQKCPLRGFHAHDPPVDGSQIYEHCSHVILSTDLKFQVADLR</sequence>
<dbReference type="GO" id="GO:0006508">
    <property type="term" value="P:proteolysis"/>
    <property type="evidence" value="ECO:0007669"/>
    <property type="project" value="UniProtKB-KW"/>
</dbReference>
<comment type="cofactor">
    <cofactor evidence="1">
        <name>Zn(2+)</name>
        <dbReference type="ChEBI" id="CHEBI:29105"/>
    </cofactor>
</comment>
<dbReference type="SMART" id="SM00232">
    <property type="entry name" value="JAB_MPN"/>
    <property type="match status" value="1"/>
</dbReference>
<evidence type="ECO:0000313" key="12">
    <source>
        <dbReference type="Proteomes" id="UP000825935"/>
    </source>
</evidence>
<dbReference type="InterPro" id="IPR015063">
    <property type="entry name" value="USP8_dimer"/>
</dbReference>
<dbReference type="AlphaFoldDB" id="A0A8T2T7F4"/>
<keyword evidence="7" id="KW-0862">Zinc</keyword>
<dbReference type="PROSITE" id="PS50249">
    <property type="entry name" value="MPN"/>
    <property type="match status" value="1"/>
</dbReference>
<feature type="domain" description="MPN" evidence="10">
    <location>
        <begin position="327"/>
        <end position="455"/>
    </location>
</feature>
<keyword evidence="6" id="KW-0378">Hydrolase</keyword>
<evidence type="ECO:0000256" key="8">
    <source>
        <dbReference type="ARBA" id="ARBA00023049"/>
    </source>
</evidence>
<evidence type="ECO:0000259" key="10">
    <source>
        <dbReference type="PROSITE" id="PS50249"/>
    </source>
</evidence>
<keyword evidence="12" id="KW-1185">Reference proteome</keyword>
<evidence type="ECO:0000313" key="11">
    <source>
        <dbReference type="EMBL" id="KAH7414617.1"/>
    </source>
</evidence>
<dbReference type="Pfam" id="PF01398">
    <property type="entry name" value="JAB"/>
    <property type="match status" value="1"/>
</dbReference>
<dbReference type="OrthoDB" id="3640at2759"/>
<evidence type="ECO:0000256" key="6">
    <source>
        <dbReference type="ARBA" id="ARBA00022801"/>
    </source>
</evidence>
<evidence type="ECO:0000256" key="1">
    <source>
        <dbReference type="ARBA" id="ARBA00001947"/>
    </source>
</evidence>
<dbReference type="Gene3D" id="3.40.140.10">
    <property type="entry name" value="Cytidine Deaminase, domain 2"/>
    <property type="match status" value="1"/>
</dbReference>
<keyword evidence="5" id="KW-0833">Ubl conjugation pathway</keyword>
<dbReference type="CDD" id="cd08066">
    <property type="entry name" value="MPN_AMSH_like"/>
    <property type="match status" value="1"/>
</dbReference>
<comment type="similarity">
    <text evidence="2">Belongs to the peptidase M67C family.</text>
</comment>
<comment type="caution">
    <text evidence="11">The sequence shown here is derived from an EMBL/GenBank/DDBJ whole genome shotgun (WGS) entry which is preliminary data.</text>
</comment>
<dbReference type="EMBL" id="CM035419">
    <property type="protein sequence ID" value="KAH7414617.1"/>
    <property type="molecule type" value="Genomic_DNA"/>
</dbReference>
<dbReference type="GO" id="GO:0016020">
    <property type="term" value="C:membrane"/>
    <property type="evidence" value="ECO:0007669"/>
    <property type="project" value="TreeGrafter"/>
</dbReference>
<keyword evidence="4" id="KW-0479">Metal-binding</keyword>
<dbReference type="SUPFAM" id="SSF102712">
    <property type="entry name" value="JAB1/MPN domain"/>
    <property type="match status" value="1"/>
</dbReference>
<dbReference type="Proteomes" id="UP000825935">
    <property type="component" value="Chromosome 14"/>
</dbReference>
<dbReference type="Gene3D" id="1.20.58.80">
    <property type="entry name" value="Phosphotransferase system, lactose/cellobiose-type IIA subunit"/>
    <property type="match status" value="1"/>
</dbReference>
<dbReference type="GO" id="GO:0061578">
    <property type="term" value="F:K63-linked deubiquitinase activity"/>
    <property type="evidence" value="ECO:0007669"/>
    <property type="project" value="InterPro"/>
</dbReference>
<feature type="region of interest" description="Disordered" evidence="9">
    <location>
        <begin position="294"/>
        <end position="313"/>
    </location>
</feature>
<evidence type="ECO:0000256" key="5">
    <source>
        <dbReference type="ARBA" id="ARBA00022786"/>
    </source>
</evidence>
<evidence type="ECO:0000256" key="4">
    <source>
        <dbReference type="ARBA" id="ARBA00022723"/>
    </source>
</evidence>
<dbReference type="GO" id="GO:0005768">
    <property type="term" value="C:endosome"/>
    <property type="evidence" value="ECO:0007669"/>
    <property type="project" value="TreeGrafter"/>
</dbReference>
<evidence type="ECO:0000256" key="2">
    <source>
        <dbReference type="ARBA" id="ARBA00010981"/>
    </source>
</evidence>
<dbReference type="Pfam" id="PF08969">
    <property type="entry name" value="USP8_dimer"/>
    <property type="match status" value="1"/>
</dbReference>
<accession>A0A8T2T7F4</accession>
<evidence type="ECO:0000256" key="9">
    <source>
        <dbReference type="SAM" id="MobiDB-lite"/>
    </source>
</evidence>